<evidence type="ECO:0000313" key="1">
    <source>
        <dbReference type="EMBL" id="RLK54334.1"/>
    </source>
</evidence>
<gene>
    <name evidence="1" type="ORF">CLV68_5884</name>
</gene>
<organism evidence="1 2">
    <name type="scientific">Actinokineospora cianjurensis</name>
    <dbReference type="NCBI Taxonomy" id="585224"/>
    <lineage>
        <taxon>Bacteria</taxon>
        <taxon>Bacillati</taxon>
        <taxon>Actinomycetota</taxon>
        <taxon>Actinomycetes</taxon>
        <taxon>Pseudonocardiales</taxon>
        <taxon>Pseudonocardiaceae</taxon>
        <taxon>Actinokineospora</taxon>
    </lineage>
</organism>
<name>A0A421AWZ1_9PSEU</name>
<evidence type="ECO:0008006" key="3">
    <source>
        <dbReference type="Google" id="ProtNLM"/>
    </source>
</evidence>
<dbReference type="RefSeq" id="WP_121394201.1">
    <property type="nucleotide sequence ID" value="NZ_RCDD01000007.1"/>
</dbReference>
<sequence length="125" mass="13983">MANITFDEERYNQLIRVLDQMEDDLRLSTDSDTMPLDSDFTVQPGTQKWQPAITLVTKGKEFGGSVEQQNEAIRQAIVKFRNALVAAKGIFKETDDLAEYDITRFIAEFPDFNVGGGFSGTPGNK</sequence>
<protein>
    <recommendedName>
        <fullName evidence="3">PE family protein</fullName>
    </recommendedName>
</protein>
<dbReference type="EMBL" id="RCDD01000007">
    <property type="protein sequence ID" value="RLK54334.1"/>
    <property type="molecule type" value="Genomic_DNA"/>
</dbReference>
<reference evidence="1 2" key="1">
    <citation type="submission" date="2018-10" db="EMBL/GenBank/DDBJ databases">
        <title>Genomic Encyclopedia of Archaeal and Bacterial Type Strains, Phase II (KMG-II): from individual species to whole genera.</title>
        <authorList>
            <person name="Goeker M."/>
        </authorList>
    </citation>
    <scope>NUCLEOTIDE SEQUENCE [LARGE SCALE GENOMIC DNA]</scope>
    <source>
        <strain evidence="1 2">DSM 45657</strain>
    </source>
</reference>
<dbReference type="AlphaFoldDB" id="A0A421AWZ1"/>
<dbReference type="Proteomes" id="UP000282454">
    <property type="component" value="Unassembled WGS sequence"/>
</dbReference>
<keyword evidence="2" id="KW-1185">Reference proteome</keyword>
<accession>A0A421AWZ1</accession>
<dbReference type="OrthoDB" id="3691423at2"/>
<proteinExistence type="predicted"/>
<evidence type="ECO:0000313" key="2">
    <source>
        <dbReference type="Proteomes" id="UP000282454"/>
    </source>
</evidence>
<comment type="caution">
    <text evidence="1">The sequence shown here is derived from an EMBL/GenBank/DDBJ whole genome shotgun (WGS) entry which is preliminary data.</text>
</comment>